<keyword evidence="13" id="KW-1185">Reference proteome</keyword>
<dbReference type="PANTHER" id="PTHR28285:SF1">
    <property type="entry name" value="PROTEIN BIG1"/>
    <property type="match status" value="1"/>
</dbReference>
<reference evidence="12" key="1">
    <citation type="submission" date="2020-05" db="EMBL/GenBank/DDBJ databases">
        <title>Phylogenomic resolution of chytrid fungi.</title>
        <authorList>
            <person name="Stajich J.E."/>
            <person name="Amses K."/>
            <person name="Simmons R."/>
            <person name="Seto K."/>
            <person name="Myers J."/>
            <person name="Bonds A."/>
            <person name="Quandt C.A."/>
            <person name="Barry K."/>
            <person name="Liu P."/>
            <person name="Grigoriev I."/>
            <person name="Longcore J.E."/>
            <person name="James T.Y."/>
        </authorList>
    </citation>
    <scope>NUCLEOTIDE SEQUENCE</scope>
    <source>
        <strain evidence="12">JEL0476</strain>
    </source>
</reference>
<dbReference type="EMBL" id="JADGJW010000245">
    <property type="protein sequence ID" value="KAJ3221197.1"/>
    <property type="molecule type" value="Genomic_DNA"/>
</dbReference>
<evidence type="ECO:0000256" key="2">
    <source>
        <dbReference type="ARBA" id="ARBA00008203"/>
    </source>
</evidence>
<comment type="subcellular location">
    <subcellularLocation>
        <location evidence="1">Endoplasmic reticulum membrane</location>
        <topology evidence="1">Single-pass membrane protein</topology>
    </subcellularLocation>
</comment>
<comment type="similarity">
    <text evidence="2">Belongs to the BIG1 family.</text>
</comment>
<dbReference type="GO" id="GO:0006078">
    <property type="term" value="P:(1-&gt;6)-beta-D-glucan biosynthetic process"/>
    <property type="evidence" value="ECO:0007669"/>
    <property type="project" value="TreeGrafter"/>
</dbReference>
<evidence type="ECO:0000256" key="1">
    <source>
        <dbReference type="ARBA" id="ARBA00004389"/>
    </source>
</evidence>
<protein>
    <recommendedName>
        <fullName evidence="3">Protein BIG1</fullName>
    </recommendedName>
</protein>
<proteinExistence type="inferred from homology"/>
<evidence type="ECO:0000256" key="5">
    <source>
        <dbReference type="ARBA" id="ARBA00022729"/>
    </source>
</evidence>
<evidence type="ECO:0000256" key="3">
    <source>
        <dbReference type="ARBA" id="ARBA00022089"/>
    </source>
</evidence>
<evidence type="ECO:0000256" key="4">
    <source>
        <dbReference type="ARBA" id="ARBA00022692"/>
    </source>
</evidence>
<dbReference type="GO" id="GO:0009272">
    <property type="term" value="P:fungal-type cell wall biogenesis"/>
    <property type="evidence" value="ECO:0007669"/>
    <property type="project" value="TreeGrafter"/>
</dbReference>
<keyword evidence="4 10" id="KW-0812">Transmembrane</keyword>
<keyword evidence="5 11" id="KW-0732">Signal</keyword>
<dbReference type="Proteomes" id="UP001211065">
    <property type="component" value="Unassembled WGS sequence"/>
</dbReference>
<evidence type="ECO:0000256" key="9">
    <source>
        <dbReference type="ARBA" id="ARBA00023316"/>
    </source>
</evidence>
<accession>A0AAD5XW59</accession>
<keyword evidence="8 10" id="KW-0472">Membrane</keyword>
<evidence type="ECO:0000313" key="12">
    <source>
        <dbReference type="EMBL" id="KAJ3221197.1"/>
    </source>
</evidence>
<evidence type="ECO:0000256" key="6">
    <source>
        <dbReference type="ARBA" id="ARBA00022824"/>
    </source>
</evidence>
<sequence>MKLFTVIIFSLFGSLFGLKNFPAVVWSSQPVEQPNSDDGVLSDIKSKLNDVGSCEKLNIIVWQKDLEADDFFVYENAFKSLKETTRENPSFIFPYQSEFEESIDDNVNSLEMISNYLKKQCFDNSASVGKLSFLDEEFPSFFRKPDILLLELPSFKANGYEEELRNLNINIQKVETVLEHVKILAGGNGYVFIFAGGEESFQRHGDLKKRSVESKADGKSNFAETKLKTLFEKYIFVNNGIYAGILGAIILFFTLIASINLVGSVQTPTRFEVKKKGN</sequence>
<gene>
    <name evidence="12" type="ORF">HK099_003702</name>
</gene>
<evidence type="ECO:0000313" key="13">
    <source>
        <dbReference type="Proteomes" id="UP001211065"/>
    </source>
</evidence>
<keyword evidence="7 10" id="KW-1133">Transmembrane helix</keyword>
<keyword evidence="6" id="KW-0256">Endoplasmic reticulum</keyword>
<feature type="signal peptide" evidence="11">
    <location>
        <begin position="1"/>
        <end position="17"/>
    </location>
</feature>
<comment type="caution">
    <text evidence="12">The sequence shown here is derived from an EMBL/GenBank/DDBJ whole genome shotgun (WGS) entry which is preliminary data.</text>
</comment>
<feature type="chain" id="PRO_5042288536" description="Protein BIG1" evidence="11">
    <location>
        <begin position="18"/>
        <end position="278"/>
    </location>
</feature>
<dbReference type="InterPro" id="IPR037654">
    <property type="entry name" value="Big1"/>
</dbReference>
<dbReference type="GO" id="GO:0005789">
    <property type="term" value="C:endoplasmic reticulum membrane"/>
    <property type="evidence" value="ECO:0007669"/>
    <property type="project" value="UniProtKB-SubCell"/>
</dbReference>
<dbReference type="PANTHER" id="PTHR28285">
    <property type="entry name" value="PROTEIN BIG1"/>
    <property type="match status" value="1"/>
</dbReference>
<dbReference type="GO" id="GO:0071555">
    <property type="term" value="P:cell wall organization"/>
    <property type="evidence" value="ECO:0007669"/>
    <property type="project" value="UniProtKB-KW"/>
</dbReference>
<dbReference type="AlphaFoldDB" id="A0AAD5XW59"/>
<keyword evidence="9" id="KW-0961">Cell wall biogenesis/degradation</keyword>
<evidence type="ECO:0000256" key="8">
    <source>
        <dbReference type="ARBA" id="ARBA00023136"/>
    </source>
</evidence>
<evidence type="ECO:0000256" key="10">
    <source>
        <dbReference type="SAM" id="Phobius"/>
    </source>
</evidence>
<evidence type="ECO:0000256" key="7">
    <source>
        <dbReference type="ARBA" id="ARBA00022989"/>
    </source>
</evidence>
<organism evidence="12 13">
    <name type="scientific">Clydaea vesicula</name>
    <dbReference type="NCBI Taxonomy" id="447962"/>
    <lineage>
        <taxon>Eukaryota</taxon>
        <taxon>Fungi</taxon>
        <taxon>Fungi incertae sedis</taxon>
        <taxon>Chytridiomycota</taxon>
        <taxon>Chytridiomycota incertae sedis</taxon>
        <taxon>Chytridiomycetes</taxon>
        <taxon>Lobulomycetales</taxon>
        <taxon>Lobulomycetaceae</taxon>
        <taxon>Clydaea</taxon>
    </lineage>
</organism>
<feature type="transmembrane region" description="Helical" evidence="10">
    <location>
        <begin position="241"/>
        <end position="262"/>
    </location>
</feature>
<evidence type="ECO:0000256" key="11">
    <source>
        <dbReference type="SAM" id="SignalP"/>
    </source>
</evidence>
<name>A0AAD5XW59_9FUNG</name>